<dbReference type="GO" id="GO:0052689">
    <property type="term" value="F:carboxylic ester hydrolase activity"/>
    <property type="evidence" value="ECO:0007669"/>
    <property type="project" value="UniProtKB-ARBA"/>
</dbReference>
<dbReference type="AlphaFoldDB" id="A0A6A8A8F8"/>
<reference evidence="5 6" key="1">
    <citation type="submission" date="2019-11" db="EMBL/GenBank/DDBJ databases">
        <title>Genome analysis of Rhizobacterium cereale a novel genus and species isolated from maize roots in North Spain.</title>
        <authorList>
            <person name="Menendez E."/>
            <person name="Flores-Felix J.D."/>
            <person name="Ramirez-Bahena M.-H."/>
            <person name="Igual J.M."/>
            <person name="Garcia-Fraile P."/>
            <person name="Peix A."/>
            <person name="Velazquez E."/>
        </authorList>
    </citation>
    <scope>NUCLEOTIDE SEQUENCE [LARGE SCALE GENOMIC DNA]</scope>
    <source>
        <strain evidence="5 6">RZME27</strain>
    </source>
</reference>
<dbReference type="Pfam" id="PF12146">
    <property type="entry name" value="Hydrolase_4"/>
    <property type="match status" value="1"/>
</dbReference>
<evidence type="ECO:0000313" key="5">
    <source>
        <dbReference type="EMBL" id="MQY45071.1"/>
    </source>
</evidence>
<dbReference type="InterPro" id="IPR000073">
    <property type="entry name" value="AB_hydrolase_1"/>
</dbReference>
<dbReference type="Pfam" id="PF12697">
    <property type="entry name" value="Abhydrolase_6"/>
    <property type="match status" value="1"/>
</dbReference>
<dbReference type="EMBL" id="WIXI01000022">
    <property type="protein sequence ID" value="MQY45071.1"/>
    <property type="molecule type" value="Genomic_DNA"/>
</dbReference>
<dbReference type="InterPro" id="IPR029058">
    <property type="entry name" value="AB_hydrolase_fold"/>
</dbReference>
<feature type="domain" description="AB hydrolase-1" evidence="4">
    <location>
        <begin position="330"/>
        <end position="481"/>
    </location>
</feature>
<comment type="caution">
    <text evidence="5">The sequence shown here is derived from an EMBL/GenBank/DDBJ whole genome shotgun (WGS) entry which is preliminary data.</text>
</comment>
<dbReference type="Gene3D" id="3.40.50.1820">
    <property type="entry name" value="alpha/beta hydrolase"/>
    <property type="match status" value="2"/>
</dbReference>
<dbReference type="InterPro" id="IPR050261">
    <property type="entry name" value="FrsA_esterase"/>
</dbReference>
<evidence type="ECO:0000259" key="4">
    <source>
        <dbReference type="Pfam" id="PF12697"/>
    </source>
</evidence>
<evidence type="ECO:0000256" key="1">
    <source>
        <dbReference type="ARBA" id="ARBA00022801"/>
    </source>
</evidence>
<keyword evidence="6" id="KW-1185">Reference proteome</keyword>
<accession>A0A6A8A8F8</accession>
<evidence type="ECO:0000313" key="6">
    <source>
        <dbReference type="Proteomes" id="UP000435138"/>
    </source>
</evidence>
<name>A0A6A8A8F8_9HYPH</name>
<dbReference type="PANTHER" id="PTHR22946">
    <property type="entry name" value="DIENELACTONE HYDROLASE DOMAIN-CONTAINING PROTEIN-RELATED"/>
    <property type="match status" value="1"/>
</dbReference>
<dbReference type="InterPro" id="IPR022742">
    <property type="entry name" value="Hydrolase_4"/>
</dbReference>
<sequence length="593" mass="63895">MFMVMARDAETVSDGAMPAAFPVTFEGTVGWFAPARDIAKPVAVLFASPWGLEEMCSRKFFRILSERLAAMGVANLRFDYPGTGDALSDDGATAGFQAWVDSFSIAAGQLRKLSGCKRIVVVGQGIGAAVAIKAIEAGEDCEAIALLAPVVSGRLYAREMSAMAQMINEKLRIARAPADGGGLTMAGLSMSEGLFDDIRKIELGKVMACPVGHALVFARAERPSDGAFAKHLAALGVDVSEAPFDGYAKLTTNPTVAVVPDAVVRDLMKWVADICPDGVPARELKLEPEPAAPHGDDKFVEQPIRFGKGGRMLGIVCRPSFATTKSLVPVILLSSGYDRMSGWGRSSARLARALAQQGIISFRFDCANVADSPPVPGLNEQVLYDVAQLDDVSAALDFLGEQLPGTRFVVAGRCSGAYVGLQAAWRDDRITAVVAVNPEVFEWQAGRSVEDALDNPTQSMDHYVSNLWRISTGKRILRGEIDLLAKARQVSKSLVRRFSRPLVWPTGGMTRRERIVCAGFRVLARRRVKVTLLYSPGDIGLEEFGHFFGAGGRQLSRFADMNYAVVSGADHNFTPEQSRKAYLDAIVEMASLP</sequence>
<proteinExistence type="inferred from homology"/>
<gene>
    <name evidence="5" type="ORF">GAO09_03175</name>
</gene>
<dbReference type="SUPFAM" id="SSF53474">
    <property type="entry name" value="alpha/beta-Hydrolases"/>
    <property type="match status" value="2"/>
</dbReference>
<keyword evidence="1 5" id="KW-0378">Hydrolase</keyword>
<organism evidence="5 6">
    <name type="scientific">Endobacterium cereale</name>
    <dbReference type="NCBI Taxonomy" id="2663029"/>
    <lineage>
        <taxon>Bacteria</taxon>
        <taxon>Pseudomonadati</taxon>
        <taxon>Pseudomonadota</taxon>
        <taxon>Alphaproteobacteria</taxon>
        <taxon>Hyphomicrobiales</taxon>
        <taxon>Rhizobiaceae</taxon>
        <taxon>Endobacterium</taxon>
    </lineage>
</organism>
<protein>
    <submittedName>
        <fullName evidence="5">Alpha/beta fold hydrolase</fullName>
    </submittedName>
</protein>
<feature type="domain" description="Serine aminopeptidase S33" evidence="3">
    <location>
        <begin position="61"/>
        <end position="168"/>
    </location>
</feature>
<evidence type="ECO:0000256" key="2">
    <source>
        <dbReference type="ARBA" id="ARBA00038115"/>
    </source>
</evidence>
<evidence type="ECO:0000259" key="3">
    <source>
        <dbReference type="Pfam" id="PF12146"/>
    </source>
</evidence>
<dbReference type="Proteomes" id="UP000435138">
    <property type="component" value="Unassembled WGS sequence"/>
</dbReference>
<comment type="similarity">
    <text evidence="2">Belongs to the AB hydrolase superfamily. FUS2 hydrolase family.</text>
</comment>
<dbReference type="PANTHER" id="PTHR22946:SF9">
    <property type="entry name" value="POLYKETIDE TRANSFERASE AF380"/>
    <property type="match status" value="1"/>
</dbReference>